<evidence type="ECO:0000313" key="1">
    <source>
        <dbReference type="EMBL" id="KAJ1350017.1"/>
    </source>
</evidence>
<name>A0AAD5MJB8_PARTN</name>
<gene>
    <name evidence="1" type="ORF">KIN20_005713</name>
</gene>
<evidence type="ECO:0000313" key="2">
    <source>
        <dbReference type="Proteomes" id="UP001196413"/>
    </source>
</evidence>
<reference evidence="1" key="1">
    <citation type="submission" date="2021-06" db="EMBL/GenBank/DDBJ databases">
        <title>Parelaphostrongylus tenuis whole genome reference sequence.</title>
        <authorList>
            <person name="Garwood T.J."/>
            <person name="Larsen P.A."/>
            <person name="Fountain-Jones N.M."/>
            <person name="Garbe J.R."/>
            <person name="Macchietto M.G."/>
            <person name="Kania S.A."/>
            <person name="Gerhold R.W."/>
            <person name="Richards J.E."/>
            <person name="Wolf T.M."/>
        </authorList>
    </citation>
    <scope>NUCLEOTIDE SEQUENCE</scope>
    <source>
        <strain evidence="1">MNPRO001-30</strain>
        <tissue evidence="1">Meninges</tissue>
    </source>
</reference>
<proteinExistence type="predicted"/>
<dbReference type="AlphaFoldDB" id="A0AAD5MJB8"/>
<dbReference type="Proteomes" id="UP001196413">
    <property type="component" value="Unassembled WGS sequence"/>
</dbReference>
<protein>
    <submittedName>
        <fullName evidence="1">Uncharacterized protein</fullName>
    </submittedName>
</protein>
<organism evidence="1 2">
    <name type="scientific">Parelaphostrongylus tenuis</name>
    <name type="common">Meningeal worm</name>
    <dbReference type="NCBI Taxonomy" id="148309"/>
    <lineage>
        <taxon>Eukaryota</taxon>
        <taxon>Metazoa</taxon>
        <taxon>Ecdysozoa</taxon>
        <taxon>Nematoda</taxon>
        <taxon>Chromadorea</taxon>
        <taxon>Rhabditida</taxon>
        <taxon>Rhabditina</taxon>
        <taxon>Rhabditomorpha</taxon>
        <taxon>Strongyloidea</taxon>
        <taxon>Metastrongylidae</taxon>
        <taxon>Parelaphostrongylus</taxon>
    </lineage>
</organism>
<dbReference type="EMBL" id="JAHQIW010000786">
    <property type="protein sequence ID" value="KAJ1350017.1"/>
    <property type="molecule type" value="Genomic_DNA"/>
</dbReference>
<keyword evidence="2" id="KW-1185">Reference proteome</keyword>
<comment type="caution">
    <text evidence="1">The sequence shown here is derived from an EMBL/GenBank/DDBJ whole genome shotgun (WGS) entry which is preliminary data.</text>
</comment>
<accession>A0AAD5MJB8</accession>
<sequence>MCSLHCTKMISKYFATVMNGGCIVIDNAVSSICRKMNDNMMCAYMAAMGIYMDSMPLPAEHRTIPGIVSVRVPSFLYAYDFHDFAGIIFRQPISSWQTGRLKCGKA</sequence>